<evidence type="ECO:0000313" key="3">
    <source>
        <dbReference type="Proteomes" id="UP001392437"/>
    </source>
</evidence>
<evidence type="ECO:0000256" key="1">
    <source>
        <dbReference type="SAM" id="MobiDB-lite"/>
    </source>
</evidence>
<dbReference type="AlphaFoldDB" id="A0AAW0QWR1"/>
<keyword evidence="3" id="KW-1185">Reference proteome</keyword>
<proteinExistence type="predicted"/>
<comment type="caution">
    <text evidence="2">The sequence shown here is derived from an EMBL/GenBank/DDBJ whole genome shotgun (WGS) entry which is preliminary data.</text>
</comment>
<feature type="compositionally biased region" description="Low complexity" evidence="1">
    <location>
        <begin position="217"/>
        <end position="232"/>
    </location>
</feature>
<feature type="compositionally biased region" description="Pro residues" evidence="1">
    <location>
        <begin position="67"/>
        <end position="82"/>
    </location>
</feature>
<dbReference type="PRINTS" id="PR01217">
    <property type="entry name" value="PRICHEXTENSN"/>
</dbReference>
<protein>
    <submittedName>
        <fullName evidence="2">Uncharacterized protein</fullName>
    </submittedName>
</protein>
<feature type="region of interest" description="Disordered" evidence="1">
    <location>
        <begin position="15"/>
        <end position="284"/>
    </location>
</feature>
<name>A0AAW0QWR1_9PEZI</name>
<feature type="compositionally biased region" description="Low complexity" evidence="1">
    <location>
        <begin position="250"/>
        <end position="264"/>
    </location>
</feature>
<feature type="compositionally biased region" description="Low complexity" evidence="1">
    <location>
        <begin position="348"/>
        <end position="364"/>
    </location>
</feature>
<dbReference type="Proteomes" id="UP001392437">
    <property type="component" value="Unassembled WGS sequence"/>
</dbReference>
<dbReference type="EMBL" id="JAQQWP010000006">
    <property type="protein sequence ID" value="KAK8114815.1"/>
    <property type="molecule type" value="Genomic_DNA"/>
</dbReference>
<feature type="non-terminal residue" evidence="2">
    <location>
        <position position="1"/>
    </location>
</feature>
<evidence type="ECO:0000313" key="2">
    <source>
        <dbReference type="EMBL" id="KAK8114815.1"/>
    </source>
</evidence>
<feature type="compositionally biased region" description="Pro residues" evidence="1">
    <location>
        <begin position="152"/>
        <end position="168"/>
    </location>
</feature>
<feature type="region of interest" description="Disordered" evidence="1">
    <location>
        <begin position="304"/>
        <end position="426"/>
    </location>
</feature>
<feature type="compositionally biased region" description="Polar residues" evidence="1">
    <location>
        <begin position="174"/>
        <end position="187"/>
    </location>
</feature>
<sequence length="426" mass="43244">NPLTAYLRIHHVGLERSHEKGWHPEKEGTSLKGQVNGLLGRGGDQSASKSASHDATPITSLRDPASFAPPPKRGVAPPPPMPHSSATGKPPAPAPPGRPAANGNHYADQAQQDEGVDEPTPPPKPYRLDTTGLSTSHLPPPPGRRVGADGQTPPPISPSVRAPPPAPPARVHSQLPSATTGNLNQGAVSRLGQAGISVPGFGIGGSSSKPAPPPRTSSPGASSSSFSSKASSHMTDLSTRFSSRFGGGSSSSTAAPAATTTTAVAPPPATTTAESKGTTWAEKQAALRTASNFHKNPSSVSLADARAAAGTANNFRERHGEQVASGMRTANNFREKHSDQISSGMSKASSLGQSTAQSTTTSSGTGIGAGASGMMGQLTNSFNAAVAKKKPAPPPPPPKKKAGRQQASSTEDDAPPPVPMSTRPSF</sequence>
<feature type="compositionally biased region" description="Polar residues" evidence="1">
    <location>
        <begin position="233"/>
        <end position="242"/>
    </location>
</feature>
<accession>A0AAW0QWR1</accession>
<organism evidence="2 3">
    <name type="scientific">Apiospora kogelbergensis</name>
    <dbReference type="NCBI Taxonomy" id="1337665"/>
    <lineage>
        <taxon>Eukaryota</taxon>
        <taxon>Fungi</taxon>
        <taxon>Dikarya</taxon>
        <taxon>Ascomycota</taxon>
        <taxon>Pezizomycotina</taxon>
        <taxon>Sordariomycetes</taxon>
        <taxon>Xylariomycetidae</taxon>
        <taxon>Amphisphaeriales</taxon>
        <taxon>Apiosporaceae</taxon>
        <taxon>Apiospora</taxon>
    </lineage>
</organism>
<gene>
    <name evidence="2" type="ORF">PG999_006884</name>
</gene>
<reference evidence="2 3" key="1">
    <citation type="submission" date="2023-01" db="EMBL/GenBank/DDBJ databases">
        <title>Analysis of 21 Apiospora genomes using comparative genomics revels a genus with tremendous synthesis potential of carbohydrate active enzymes and secondary metabolites.</title>
        <authorList>
            <person name="Sorensen T."/>
        </authorList>
    </citation>
    <scope>NUCLEOTIDE SEQUENCE [LARGE SCALE GENOMIC DNA]</scope>
    <source>
        <strain evidence="2 3">CBS 117206</strain>
    </source>
</reference>
<feature type="compositionally biased region" description="Basic and acidic residues" evidence="1">
    <location>
        <begin position="15"/>
        <end position="29"/>
    </location>
</feature>